<organism evidence="1">
    <name type="scientific">Hexamita inflata</name>
    <dbReference type="NCBI Taxonomy" id="28002"/>
    <lineage>
        <taxon>Eukaryota</taxon>
        <taxon>Metamonada</taxon>
        <taxon>Diplomonadida</taxon>
        <taxon>Hexamitidae</taxon>
        <taxon>Hexamitinae</taxon>
        <taxon>Hexamita</taxon>
    </lineage>
</organism>
<dbReference type="AlphaFoldDB" id="A0AA86PQ55"/>
<keyword evidence="3" id="KW-1185">Reference proteome</keyword>
<evidence type="ECO:0000313" key="3">
    <source>
        <dbReference type="Proteomes" id="UP001642409"/>
    </source>
</evidence>
<dbReference type="EMBL" id="CAXDID020000083">
    <property type="protein sequence ID" value="CAL6019601.1"/>
    <property type="molecule type" value="Genomic_DNA"/>
</dbReference>
<evidence type="ECO:0000313" key="2">
    <source>
        <dbReference type="EMBL" id="CAL6019601.1"/>
    </source>
</evidence>
<comment type="caution">
    <text evidence="1">The sequence shown here is derived from an EMBL/GenBank/DDBJ whole genome shotgun (WGS) entry which is preliminary data.</text>
</comment>
<sequence>MIPKKPTTFLSNQISQNTLKFLIQIPHSVSFNSFRLYLIPHAWLELPCLFMQLRDVVKVNHLCDSTIGVDKVGRPSLMVICGIRSRFVFGLLLKSLLNDYCNVIISFLQNISGSSYLIIQSVVIRSAQLYKITKQNQYHASSSRIVAK</sequence>
<proteinExistence type="predicted"/>
<gene>
    <name evidence="2" type="ORF">HINF_LOCUS27028</name>
    <name evidence="1" type="ORF">HINF_LOCUS31774</name>
</gene>
<accession>A0AA86PQ55</accession>
<dbReference type="EMBL" id="CATOUU010000721">
    <property type="protein sequence ID" value="CAI9944129.1"/>
    <property type="molecule type" value="Genomic_DNA"/>
</dbReference>
<protein>
    <submittedName>
        <fullName evidence="2">Hypothetical_protein</fullName>
    </submittedName>
</protein>
<evidence type="ECO:0000313" key="1">
    <source>
        <dbReference type="EMBL" id="CAI9944129.1"/>
    </source>
</evidence>
<reference evidence="2 3" key="2">
    <citation type="submission" date="2024-07" db="EMBL/GenBank/DDBJ databases">
        <authorList>
            <person name="Akdeniz Z."/>
        </authorList>
    </citation>
    <scope>NUCLEOTIDE SEQUENCE [LARGE SCALE GENOMIC DNA]</scope>
</reference>
<name>A0AA86PQ55_9EUKA</name>
<reference evidence="1" key="1">
    <citation type="submission" date="2023-06" db="EMBL/GenBank/DDBJ databases">
        <authorList>
            <person name="Kurt Z."/>
        </authorList>
    </citation>
    <scope>NUCLEOTIDE SEQUENCE</scope>
</reference>
<dbReference type="Proteomes" id="UP001642409">
    <property type="component" value="Unassembled WGS sequence"/>
</dbReference>